<proteinExistence type="predicted"/>
<dbReference type="Proteomes" id="UP001446871">
    <property type="component" value="Unassembled WGS sequence"/>
</dbReference>
<accession>A0ABR1U2U1</accession>
<evidence type="ECO:0000313" key="1">
    <source>
        <dbReference type="EMBL" id="KAK8053220.1"/>
    </source>
</evidence>
<protein>
    <submittedName>
        <fullName evidence="1">Uncharacterized protein</fullName>
    </submittedName>
</protein>
<reference evidence="1 2" key="1">
    <citation type="submission" date="2023-01" db="EMBL/GenBank/DDBJ databases">
        <title>Analysis of 21 Apiospora genomes using comparative genomics revels a genus with tremendous synthesis potential of carbohydrate active enzymes and secondary metabolites.</title>
        <authorList>
            <person name="Sorensen T."/>
        </authorList>
    </citation>
    <scope>NUCLEOTIDE SEQUENCE [LARGE SCALE GENOMIC DNA]</scope>
    <source>
        <strain evidence="1 2">CBS 83171</strain>
    </source>
</reference>
<organism evidence="1 2">
    <name type="scientific">Apiospora saccharicola</name>
    <dbReference type="NCBI Taxonomy" id="335842"/>
    <lineage>
        <taxon>Eukaryota</taxon>
        <taxon>Fungi</taxon>
        <taxon>Dikarya</taxon>
        <taxon>Ascomycota</taxon>
        <taxon>Pezizomycotina</taxon>
        <taxon>Sordariomycetes</taxon>
        <taxon>Xylariomycetidae</taxon>
        <taxon>Amphisphaeriales</taxon>
        <taxon>Apiosporaceae</taxon>
        <taxon>Apiospora</taxon>
    </lineage>
</organism>
<comment type="caution">
    <text evidence="1">The sequence shown here is derived from an EMBL/GenBank/DDBJ whole genome shotgun (WGS) entry which is preliminary data.</text>
</comment>
<name>A0ABR1U2U1_9PEZI</name>
<sequence>MCLTLFTHHCLAVHETRPLCTINPATDCTVLNPYAEPWRNPCPNPCIEVVNVSANPGHACPWHGDCCRLVRASMCGAFDPGHCPNDVPYHQRREPTVGMVVEEADDLTQEVQFPPLPVFNEEPWFVALRWDYFQAATDLYNVGARRTSYAAAMKQARDMMLPPFCTTKMNNKRDVSQAPRRKKVTGVDRRYLNAGRKHSTMALYLGQLAQVWDLNASYGLCPPRPGRNPHPSLAWPGDAQVDPERGVWSIGYELAWNVKDSVVWPPAHQQLFETHHLPHRVGIPMGACSSSPPGAWNGNMVKAKPEDDDDVDMATIAPAMTSIYPEPPSPPPASYAVPSFSFASFATPSLFTPSLCLDNNASQVSLERSLAAEDASITRNIRESGKPRELFGRYFRHSHDNGNHSKIPNDMGMRQWDPVMRDRVAAARDEVLLSPQSTTMLLLPGSEAMEMQRVGIKADGE</sequence>
<keyword evidence="2" id="KW-1185">Reference proteome</keyword>
<gene>
    <name evidence="1" type="ORF">PG996_012521</name>
</gene>
<dbReference type="EMBL" id="JAQQWM010000008">
    <property type="protein sequence ID" value="KAK8053220.1"/>
    <property type="molecule type" value="Genomic_DNA"/>
</dbReference>
<evidence type="ECO:0000313" key="2">
    <source>
        <dbReference type="Proteomes" id="UP001446871"/>
    </source>
</evidence>